<evidence type="ECO:0000256" key="1">
    <source>
        <dbReference type="ARBA" id="ARBA00022553"/>
    </source>
</evidence>
<evidence type="ECO:0000313" key="5">
    <source>
        <dbReference type="EMBL" id="MBC3833130.1"/>
    </source>
</evidence>
<keyword evidence="3" id="KW-0472">Membrane</keyword>
<dbReference type="SUPFAM" id="SSF63829">
    <property type="entry name" value="Calcium-dependent phosphotriesterase"/>
    <property type="match status" value="3"/>
</dbReference>
<feature type="coiled-coil region" evidence="2">
    <location>
        <begin position="878"/>
        <end position="906"/>
    </location>
</feature>
<dbReference type="Proteomes" id="UP000643610">
    <property type="component" value="Unassembled WGS sequence"/>
</dbReference>
<evidence type="ECO:0000313" key="6">
    <source>
        <dbReference type="Proteomes" id="UP000643610"/>
    </source>
</evidence>
<keyword evidence="1" id="KW-0597">Phosphoprotein</keyword>
<dbReference type="InterPro" id="IPR029787">
    <property type="entry name" value="Nucleotide_cyclase"/>
</dbReference>
<dbReference type="Gene3D" id="3.30.70.270">
    <property type="match status" value="1"/>
</dbReference>
<keyword evidence="3" id="KW-1133">Transmembrane helix</keyword>
<dbReference type="PANTHER" id="PTHR43547">
    <property type="entry name" value="TWO-COMPONENT HISTIDINE KINASE"/>
    <property type="match status" value="1"/>
</dbReference>
<dbReference type="InterPro" id="IPR043128">
    <property type="entry name" value="Rev_trsase/Diguanyl_cyclase"/>
</dbReference>
<dbReference type="SMART" id="SM00267">
    <property type="entry name" value="GGDEF"/>
    <property type="match status" value="1"/>
</dbReference>
<evidence type="ECO:0000256" key="3">
    <source>
        <dbReference type="SAM" id="Phobius"/>
    </source>
</evidence>
<dbReference type="CDD" id="cd01949">
    <property type="entry name" value="GGDEF"/>
    <property type="match status" value="1"/>
</dbReference>
<sequence length="1136" mass="126385">MFGLAHVTQSNSPFLVRPLPRLLYSFLMCVLLSMNAFAFIDGPINAPINAPTDAPTNAQTKTAAPAPAHNWNNLADMVFRHFTMQQGLPQSSATVLAQDGEGFIWVGTQGGLARWDGYRFRSYLPAPNDPTSLPDNYVLSLFKDKQNRLWIGTNGGGVARYDAQTDSFVRIPIGANGSSHVTVNSIAGDSEGGLWFATRGGLDYFHPDTGAIQHYRHEPNNPNSLPSDFTRAVLVDQQGIIWVGTSKGLVKFDVVNQRFTRISLPIDDNKVQRIISLGSSKDGKLWIGSFDSGAFYLDTKDPAIAPLINRVMVKKPGTRDLVGGSENVHAIRQVADHEVWIGTYGKGILSVNIQTLESRWIKHEPTRQSSLADNAVWSIIQDQSGLIWIGSQRGMSLHDPSSHAFVSIYGGENRHHGLLGLDFFSVAGMSNGDVWVGSQNNGIGILEAGSNQFSSIHADDTKLQTALPQSAIFITYPTSDGQIFIGTDKGLYQTIGNTRAVKHLKLSPRNPVMRVATMLQLGDQLLIGGPEGLWQKDLKQSNLDQATQPAWATPIASKFVTDIQQAPDGRIWICTLQDGLYRYDPKNNELLNLAPNPNKKNNLAHRNVSSILFDSRGWLWVAMQGGGLDLLRTPNAKPPFAFEHFGKQQKLPNELVNKVLEDNQGNIWASTDEGFARINPKTMHIDPFVESDGVAITGYWSNSGGRTKDGELIFGGVGGLTVIRPELVKKYAYHPPVVVTNIQLGGKTIAANHAGFSGNKGKKLLVQADANSIVVEFASLDFSAPERNRYAYRLEGYDRNWVETDYTRRLAAYTNLPPGNYRLMLRGSNRNGEWSEGQLTLSIKVLPAWFQTWWAYSMYLLLLACLIFGVVRWRLWRLNKANKTLEQLVQERTRELEQSRKMLEEQSLTDHLTGLRNRRYLNLYIGEDIARVNRSYQALPHNEIHRAALNIDIIFMMVDIDHFKSVNDEFGHAAGDHVLIQTTEILREAVREADTIIRWGGEEFLIVVRHANYLEAEVLAERIRTRIAEHSFTLADGKTLHRTCSIGLTTYPFIPSAVDLFTWEQVVDIADQCLYAAKHGGRNAWIGLFLLGDNKTITSEQHSGLNVEQQIAQGQIVVKTSLPADTKLDWSHGRGK</sequence>
<dbReference type="Gene3D" id="2.130.10.10">
    <property type="entry name" value="YVTN repeat-like/Quinoprotein amine dehydrogenase"/>
    <property type="match status" value="2"/>
</dbReference>
<keyword evidence="2" id="KW-0175">Coiled coil</keyword>
<protein>
    <submittedName>
        <fullName evidence="5">Diguanylate cyclase</fullName>
    </submittedName>
</protein>
<dbReference type="InterPro" id="IPR000160">
    <property type="entry name" value="GGDEF_dom"/>
</dbReference>
<dbReference type="Pfam" id="PF07495">
    <property type="entry name" value="Y_Y_Y"/>
    <property type="match status" value="1"/>
</dbReference>
<dbReference type="InterPro" id="IPR011110">
    <property type="entry name" value="Reg_prop"/>
</dbReference>
<dbReference type="InterPro" id="IPR015943">
    <property type="entry name" value="WD40/YVTN_repeat-like_dom_sf"/>
</dbReference>
<gene>
    <name evidence="5" type="ORF">H8K33_16600</name>
</gene>
<keyword evidence="3" id="KW-0812">Transmembrane</keyword>
<organism evidence="5 6">
    <name type="scientific">Undibacterium amnicola</name>
    <dbReference type="NCBI Taxonomy" id="1834038"/>
    <lineage>
        <taxon>Bacteria</taxon>
        <taxon>Pseudomonadati</taxon>
        <taxon>Pseudomonadota</taxon>
        <taxon>Betaproteobacteria</taxon>
        <taxon>Burkholderiales</taxon>
        <taxon>Oxalobacteraceae</taxon>
        <taxon>Undibacterium</taxon>
    </lineage>
</organism>
<dbReference type="Pfam" id="PF00990">
    <property type="entry name" value="GGDEF"/>
    <property type="match status" value="1"/>
</dbReference>
<feature type="transmembrane region" description="Helical" evidence="3">
    <location>
        <begin position="853"/>
        <end position="873"/>
    </location>
</feature>
<dbReference type="Pfam" id="PF07494">
    <property type="entry name" value="Reg_prop"/>
    <property type="match status" value="4"/>
</dbReference>
<dbReference type="PROSITE" id="PS50887">
    <property type="entry name" value="GGDEF"/>
    <property type="match status" value="1"/>
</dbReference>
<evidence type="ECO:0000256" key="2">
    <source>
        <dbReference type="SAM" id="Coils"/>
    </source>
</evidence>
<dbReference type="InterPro" id="IPR013783">
    <property type="entry name" value="Ig-like_fold"/>
</dbReference>
<dbReference type="PANTHER" id="PTHR43547:SF2">
    <property type="entry name" value="HYBRID SIGNAL TRANSDUCTION HISTIDINE KINASE C"/>
    <property type="match status" value="1"/>
</dbReference>
<dbReference type="InterPro" id="IPR011123">
    <property type="entry name" value="Y_Y_Y"/>
</dbReference>
<dbReference type="NCBIfam" id="TIGR00254">
    <property type="entry name" value="GGDEF"/>
    <property type="match status" value="1"/>
</dbReference>
<name>A0ABR6XUH4_9BURK</name>
<reference evidence="5 6" key="1">
    <citation type="submission" date="2020-08" db="EMBL/GenBank/DDBJ databases">
        <title>Novel species isolated from subtropical streams in China.</title>
        <authorList>
            <person name="Lu H."/>
        </authorList>
    </citation>
    <scope>NUCLEOTIDE SEQUENCE [LARGE SCALE GENOMIC DNA]</scope>
    <source>
        <strain evidence="5 6">KCTC 52442</strain>
    </source>
</reference>
<feature type="domain" description="GGDEF" evidence="4">
    <location>
        <begin position="951"/>
        <end position="1090"/>
    </location>
</feature>
<keyword evidence="6" id="KW-1185">Reference proteome</keyword>
<dbReference type="SUPFAM" id="SSF55073">
    <property type="entry name" value="Nucleotide cyclase"/>
    <property type="match status" value="1"/>
</dbReference>
<dbReference type="RefSeq" id="WP_186892181.1">
    <property type="nucleotide sequence ID" value="NZ_JACOFU010000008.1"/>
</dbReference>
<dbReference type="Gene3D" id="2.60.40.10">
    <property type="entry name" value="Immunoglobulins"/>
    <property type="match status" value="1"/>
</dbReference>
<comment type="caution">
    <text evidence="5">The sequence shown here is derived from an EMBL/GenBank/DDBJ whole genome shotgun (WGS) entry which is preliminary data.</text>
</comment>
<dbReference type="EMBL" id="JACOFU010000008">
    <property type="protein sequence ID" value="MBC3833130.1"/>
    <property type="molecule type" value="Genomic_DNA"/>
</dbReference>
<proteinExistence type="predicted"/>
<accession>A0ABR6XUH4</accession>
<evidence type="ECO:0000259" key="4">
    <source>
        <dbReference type="PROSITE" id="PS50887"/>
    </source>
</evidence>